<proteinExistence type="inferred from homology"/>
<dbReference type="EMBL" id="CP043046">
    <property type="protein sequence ID" value="QEI08633.1"/>
    <property type="molecule type" value="Genomic_DNA"/>
</dbReference>
<dbReference type="OrthoDB" id="9178397at2"/>
<dbReference type="Pfam" id="PF03466">
    <property type="entry name" value="LysR_substrate"/>
    <property type="match status" value="1"/>
</dbReference>
<dbReference type="SUPFAM" id="SSF46785">
    <property type="entry name" value="Winged helix' DNA-binding domain"/>
    <property type="match status" value="1"/>
</dbReference>
<dbReference type="InterPro" id="IPR005119">
    <property type="entry name" value="LysR_subst-bd"/>
</dbReference>
<dbReference type="GO" id="GO:0003700">
    <property type="term" value="F:DNA-binding transcription factor activity"/>
    <property type="evidence" value="ECO:0007669"/>
    <property type="project" value="InterPro"/>
</dbReference>
<dbReference type="PANTHER" id="PTHR30537:SF58">
    <property type="entry name" value="HTH-TYPE TRANSCRIPTIONAL REGULATOR PERR"/>
    <property type="match status" value="1"/>
</dbReference>
<keyword evidence="2" id="KW-0805">Transcription regulation</keyword>
<keyword evidence="4" id="KW-0804">Transcription</keyword>
<dbReference type="Pfam" id="PF00126">
    <property type="entry name" value="HTH_1"/>
    <property type="match status" value="1"/>
</dbReference>
<evidence type="ECO:0000313" key="6">
    <source>
        <dbReference type="EMBL" id="QEI08633.1"/>
    </source>
</evidence>
<dbReference type="InterPro" id="IPR058163">
    <property type="entry name" value="LysR-type_TF_proteobact-type"/>
</dbReference>
<accession>A0A5C0B4Q1</accession>
<gene>
    <name evidence="6" type="ORF">FXN63_24405</name>
</gene>
<feature type="domain" description="HTH lysR-type" evidence="5">
    <location>
        <begin position="5"/>
        <end position="62"/>
    </location>
</feature>
<dbReference type="SUPFAM" id="SSF53850">
    <property type="entry name" value="Periplasmic binding protein-like II"/>
    <property type="match status" value="1"/>
</dbReference>
<keyword evidence="7" id="KW-1185">Reference proteome</keyword>
<evidence type="ECO:0000256" key="3">
    <source>
        <dbReference type="ARBA" id="ARBA00023125"/>
    </source>
</evidence>
<dbReference type="Proteomes" id="UP000325161">
    <property type="component" value="Chromosome"/>
</dbReference>
<dbReference type="InterPro" id="IPR000847">
    <property type="entry name" value="LysR_HTH_N"/>
</dbReference>
<dbReference type="GO" id="GO:0043565">
    <property type="term" value="F:sequence-specific DNA binding"/>
    <property type="evidence" value="ECO:0007669"/>
    <property type="project" value="TreeGrafter"/>
</dbReference>
<dbReference type="AlphaFoldDB" id="A0A5C0B4Q1"/>
<dbReference type="RefSeq" id="WP_148818104.1">
    <property type="nucleotide sequence ID" value="NZ_CP043046.1"/>
</dbReference>
<evidence type="ECO:0000259" key="5">
    <source>
        <dbReference type="PROSITE" id="PS50931"/>
    </source>
</evidence>
<dbReference type="Gene3D" id="3.40.190.10">
    <property type="entry name" value="Periplasmic binding protein-like II"/>
    <property type="match status" value="2"/>
</dbReference>
<evidence type="ECO:0000256" key="2">
    <source>
        <dbReference type="ARBA" id="ARBA00023015"/>
    </source>
</evidence>
<protein>
    <submittedName>
        <fullName evidence="6">LysR family transcriptional regulator</fullName>
    </submittedName>
</protein>
<dbReference type="KEGG" id="pacr:FXN63_24405"/>
<dbReference type="PRINTS" id="PR00039">
    <property type="entry name" value="HTHLYSR"/>
</dbReference>
<dbReference type="PANTHER" id="PTHR30537">
    <property type="entry name" value="HTH-TYPE TRANSCRIPTIONAL REGULATOR"/>
    <property type="match status" value="1"/>
</dbReference>
<evidence type="ECO:0000256" key="1">
    <source>
        <dbReference type="ARBA" id="ARBA00009437"/>
    </source>
</evidence>
<dbReference type="Gene3D" id="1.10.10.10">
    <property type="entry name" value="Winged helix-like DNA-binding domain superfamily/Winged helix DNA-binding domain"/>
    <property type="match status" value="1"/>
</dbReference>
<organism evidence="6 7">
    <name type="scientific">Pigmentiphaga aceris</name>
    <dbReference type="NCBI Taxonomy" id="1940612"/>
    <lineage>
        <taxon>Bacteria</taxon>
        <taxon>Pseudomonadati</taxon>
        <taxon>Pseudomonadota</taxon>
        <taxon>Betaproteobacteria</taxon>
        <taxon>Burkholderiales</taxon>
        <taxon>Alcaligenaceae</taxon>
        <taxon>Pigmentiphaga</taxon>
    </lineage>
</organism>
<dbReference type="FunFam" id="1.10.10.10:FF:000038">
    <property type="entry name" value="Glycine cleavage system transcriptional activator"/>
    <property type="match status" value="1"/>
</dbReference>
<name>A0A5C0B4Q1_9BURK</name>
<sequence>MRKLPSFFALRAFEAAARLESFALAADELHLTPSAISHQIRGLEDYFGLPLFLRRNRGVALTADGMRLAGQLFDAFDAIESACADLRPVSSARTLAVHSSPSFATQWLGPRLPRFMASHPDIDLSMSSAAEPIDLLRHPEVDISIAYGNPLRSQGVTTEALGQEEIAPLCAPAWQNQVPDMAMLAQSVLIDSRLNPVRWRDWLALNGAERPSRRSRPSFDRASLAIAAAVDGLGVALESTRLAEQELQRGTLVIPCAGTYTPVLRETHFLSYRTVDRRLPNVMQFRAWLFAEAGITP</sequence>
<dbReference type="PROSITE" id="PS50931">
    <property type="entry name" value="HTH_LYSR"/>
    <property type="match status" value="1"/>
</dbReference>
<comment type="similarity">
    <text evidence="1">Belongs to the LysR transcriptional regulatory family.</text>
</comment>
<dbReference type="GO" id="GO:0006351">
    <property type="term" value="P:DNA-templated transcription"/>
    <property type="evidence" value="ECO:0007669"/>
    <property type="project" value="TreeGrafter"/>
</dbReference>
<dbReference type="InterPro" id="IPR036388">
    <property type="entry name" value="WH-like_DNA-bd_sf"/>
</dbReference>
<evidence type="ECO:0000313" key="7">
    <source>
        <dbReference type="Proteomes" id="UP000325161"/>
    </source>
</evidence>
<keyword evidence="3" id="KW-0238">DNA-binding</keyword>
<dbReference type="InterPro" id="IPR036390">
    <property type="entry name" value="WH_DNA-bd_sf"/>
</dbReference>
<reference evidence="6 7" key="1">
    <citation type="submission" date="2019-08" db="EMBL/GenBank/DDBJ databases">
        <title>Amphibian skin-associated Pigmentiphaga: genome sequence and occurrence across geography and hosts.</title>
        <authorList>
            <person name="Bletz M.C."/>
            <person name="Bunk B."/>
            <person name="Sproeer C."/>
            <person name="Biwer P."/>
            <person name="Reiter S."/>
            <person name="Rabemananjara F.C.E."/>
            <person name="Schulz S."/>
            <person name="Overmann J."/>
            <person name="Vences M."/>
        </authorList>
    </citation>
    <scope>NUCLEOTIDE SEQUENCE [LARGE SCALE GENOMIC DNA]</scope>
    <source>
        <strain evidence="6 7">Mada1488</strain>
    </source>
</reference>
<evidence type="ECO:0000256" key="4">
    <source>
        <dbReference type="ARBA" id="ARBA00023163"/>
    </source>
</evidence>